<evidence type="ECO:0000313" key="2">
    <source>
        <dbReference type="EMBL" id="KAJ4954590.1"/>
    </source>
</evidence>
<dbReference type="AlphaFoldDB" id="A0A9Q0JXV6"/>
<dbReference type="InterPro" id="IPR052812">
    <property type="entry name" value="Plant_DnaJ_domain"/>
</dbReference>
<dbReference type="PRINTS" id="PR00625">
    <property type="entry name" value="JDOMAIN"/>
</dbReference>
<dbReference type="EMBL" id="JAMYWD010000011">
    <property type="protein sequence ID" value="KAJ4954590.1"/>
    <property type="molecule type" value="Genomic_DNA"/>
</dbReference>
<sequence>MLSSPSMCVGRISARTLSHDRQERNSRDWERKDIQPGSCTKRQKFGVLIYCDLSRCHPCLPLIACLCIKKKRKKNCGGVLGLCHSCDGLLLSGADFFYQREAYEVLGVSRVSTDLEIKIAFRKLALRYHPDKNVGDAEASELFKEVAYSYNIICDPRRRQCYDTVGFEWGVLHKIVCSHVKLVQGFVLHFYVVVEGLLVPLSQAFALVASDSFSSKNWFCCLQCSETRQLVRDTGNRGCYQIACCFKVK</sequence>
<accession>A0A9Q0JXV6</accession>
<dbReference type="CDD" id="cd06257">
    <property type="entry name" value="DnaJ"/>
    <property type="match status" value="1"/>
</dbReference>
<dbReference type="SUPFAM" id="SSF46565">
    <property type="entry name" value="Chaperone J-domain"/>
    <property type="match status" value="1"/>
</dbReference>
<reference evidence="2" key="1">
    <citation type="journal article" date="2023" name="Plant J.">
        <title>The genome of the king protea, Protea cynaroides.</title>
        <authorList>
            <person name="Chang J."/>
            <person name="Duong T.A."/>
            <person name="Schoeman C."/>
            <person name="Ma X."/>
            <person name="Roodt D."/>
            <person name="Barker N."/>
            <person name="Li Z."/>
            <person name="Van de Peer Y."/>
            <person name="Mizrachi E."/>
        </authorList>
    </citation>
    <scope>NUCLEOTIDE SEQUENCE</scope>
    <source>
        <tissue evidence="2">Young leaves</tissue>
    </source>
</reference>
<dbReference type="PROSITE" id="PS50076">
    <property type="entry name" value="DNAJ_2"/>
    <property type="match status" value="1"/>
</dbReference>
<dbReference type="InterPro" id="IPR001623">
    <property type="entry name" value="DnaJ_domain"/>
</dbReference>
<dbReference type="Gene3D" id="1.10.287.110">
    <property type="entry name" value="DnaJ domain"/>
    <property type="match status" value="1"/>
</dbReference>
<protein>
    <recommendedName>
        <fullName evidence="1">J domain-containing protein</fullName>
    </recommendedName>
</protein>
<name>A0A9Q0JXV6_9MAGN</name>
<proteinExistence type="predicted"/>
<gene>
    <name evidence="2" type="ORF">NE237_011373</name>
</gene>
<dbReference type="OrthoDB" id="10250354at2759"/>
<keyword evidence="3" id="KW-1185">Reference proteome</keyword>
<dbReference type="PANTHER" id="PTHR44272:SF3">
    <property type="entry name" value="J DOMAIN-CONTAINING PROTEIN"/>
    <property type="match status" value="1"/>
</dbReference>
<evidence type="ECO:0000313" key="3">
    <source>
        <dbReference type="Proteomes" id="UP001141806"/>
    </source>
</evidence>
<organism evidence="2 3">
    <name type="scientific">Protea cynaroides</name>
    <dbReference type="NCBI Taxonomy" id="273540"/>
    <lineage>
        <taxon>Eukaryota</taxon>
        <taxon>Viridiplantae</taxon>
        <taxon>Streptophyta</taxon>
        <taxon>Embryophyta</taxon>
        <taxon>Tracheophyta</taxon>
        <taxon>Spermatophyta</taxon>
        <taxon>Magnoliopsida</taxon>
        <taxon>Proteales</taxon>
        <taxon>Proteaceae</taxon>
        <taxon>Protea</taxon>
    </lineage>
</organism>
<comment type="caution">
    <text evidence="2">The sequence shown here is derived from an EMBL/GenBank/DDBJ whole genome shotgun (WGS) entry which is preliminary data.</text>
</comment>
<dbReference type="SMART" id="SM00271">
    <property type="entry name" value="DnaJ"/>
    <property type="match status" value="1"/>
</dbReference>
<dbReference type="PANTHER" id="PTHR44272">
    <property type="entry name" value="DNAJ DOMAIN (PROKARYOTIC HEAT SHOCK PROTEIN)"/>
    <property type="match status" value="1"/>
</dbReference>
<dbReference type="Proteomes" id="UP001141806">
    <property type="component" value="Unassembled WGS sequence"/>
</dbReference>
<feature type="domain" description="J" evidence="1">
    <location>
        <begin position="101"/>
        <end position="166"/>
    </location>
</feature>
<evidence type="ECO:0000259" key="1">
    <source>
        <dbReference type="PROSITE" id="PS50076"/>
    </source>
</evidence>
<dbReference type="Pfam" id="PF00226">
    <property type="entry name" value="DnaJ"/>
    <property type="match status" value="1"/>
</dbReference>
<dbReference type="InterPro" id="IPR036869">
    <property type="entry name" value="J_dom_sf"/>
</dbReference>